<sequence length="107" mass="12699">MFNHRLVFIINEPIVSVPCSHAANQDRVYLHQSPSQHQRTVRKNPKQRKHLKQHRAERRCSMGAIDGTQCCPFHRHRHTLSLVQYCTVVLVRKQRHSINYFRDCSTK</sequence>
<proteinExistence type="predicted"/>
<evidence type="ECO:0000313" key="2">
    <source>
        <dbReference type="Proteomes" id="UP000324222"/>
    </source>
</evidence>
<gene>
    <name evidence="1" type="ORF">E2C01_021153</name>
</gene>
<protein>
    <submittedName>
        <fullName evidence="1">Uncharacterized protein</fullName>
    </submittedName>
</protein>
<organism evidence="1 2">
    <name type="scientific">Portunus trituberculatus</name>
    <name type="common">Swimming crab</name>
    <name type="synonym">Neptunus trituberculatus</name>
    <dbReference type="NCBI Taxonomy" id="210409"/>
    <lineage>
        <taxon>Eukaryota</taxon>
        <taxon>Metazoa</taxon>
        <taxon>Ecdysozoa</taxon>
        <taxon>Arthropoda</taxon>
        <taxon>Crustacea</taxon>
        <taxon>Multicrustacea</taxon>
        <taxon>Malacostraca</taxon>
        <taxon>Eumalacostraca</taxon>
        <taxon>Eucarida</taxon>
        <taxon>Decapoda</taxon>
        <taxon>Pleocyemata</taxon>
        <taxon>Brachyura</taxon>
        <taxon>Eubrachyura</taxon>
        <taxon>Portunoidea</taxon>
        <taxon>Portunidae</taxon>
        <taxon>Portuninae</taxon>
        <taxon>Portunus</taxon>
    </lineage>
</organism>
<reference evidence="1 2" key="1">
    <citation type="submission" date="2019-05" db="EMBL/GenBank/DDBJ databases">
        <title>Another draft genome of Portunus trituberculatus and its Hox gene families provides insights of decapod evolution.</title>
        <authorList>
            <person name="Jeong J.-H."/>
            <person name="Song I."/>
            <person name="Kim S."/>
            <person name="Choi T."/>
            <person name="Kim D."/>
            <person name="Ryu S."/>
            <person name="Kim W."/>
        </authorList>
    </citation>
    <scope>NUCLEOTIDE SEQUENCE [LARGE SCALE GENOMIC DNA]</scope>
    <source>
        <tissue evidence="1">Muscle</tissue>
    </source>
</reference>
<dbReference type="AlphaFoldDB" id="A0A5B7E1Y6"/>
<keyword evidence="2" id="KW-1185">Reference proteome</keyword>
<name>A0A5B7E1Y6_PORTR</name>
<evidence type="ECO:0000313" key="1">
    <source>
        <dbReference type="EMBL" id="MPC27960.1"/>
    </source>
</evidence>
<accession>A0A5B7E1Y6</accession>
<dbReference type="Proteomes" id="UP000324222">
    <property type="component" value="Unassembled WGS sequence"/>
</dbReference>
<comment type="caution">
    <text evidence="1">The sequence shown here is derived from an EMBL/GenBank/DDBJ whole genome shotgun (WGS) entry which is preliminary data.</text>
</comment>
<dbReference type="EMBL" id="VSRR010001832">
    <property type="protein sequence ID" value="MPC27960.1"/>
    <property type="molecule type" value="Genomic_DNA"/>
</dbReference>